<dbReference type="PRINTS" id="PR00300">
    <property type="entry name" value="CLPPROTEASEA"/>
</dbReference>
<feature type="domain" description="Clp R" evidence="8">
    <location>
        <begin position="1"/>
        <end position="141"/>
    </location>
</feature>
<dbReference type="RefSeq" id="WP_013757670.1">
    <property type="nucleotide sequence ID" value="NC_015500.1"/>
</dbReference>
<dbReference type="GO" id="GO:0005524">
    <property type="term" value="F:ATP binding"/>
    <property type="evidence" value="ECO:0007669"/>
    <property type="project" value="UniProtKB-KW"/>
</dbReference>
<dbReference type="STRING" id="906968.Trebr_0508"/>
<dbReference type="InterPro" id="IPR013461">
    <property type="entry name" value="ClpA"/>
</dbReference>
<comment type="similarity">
    <text evidence="6">Belongs to the ClpA/ClpB family.</text>
</comment>
<dbReference type="Pfam" id="PF07724">
    <property type="entry name" value="AAA_2"/>
    <property type="match status" value="1"/>
</dbReference>
<dbReference type="SMART" id="SM01086">
    <property type="entry name" value="ClpB_D2-small"/>
    <property type="match status" value="1"/>
</dbReference>
<gene>
    <name evidence="9" type="ordered locus">Trebr_0508</name>
</gene>
<dbReference type="InterPro" id="IPR003593">
    <property type="entry name" value="AAA+_ATPase"/>
</dbReference>
<evidence type="ECO:0000256" key="1">
    <source>
        <dbReference type="ARBA" id="ARBA00022737"/>
    </source>
</evidence>
<evidence type="ECO:0000256" key="5">
    <source>
        <dbReference type="PROSITE-ProRule" id="PRU01251"/>
    </source>
</evidence>
<dbReference type="InterPro" id="IPR027417">
    <property type="entry name" value="P-loop_NTPase"/>
</dbReference>
<dbReference type="GO" id="GO:0043335">
    <property type="term" value="P:protein unfolding"/>
    <property type="evidence" value="ECO:0007669"/>
    <property type="project" value="InterPro"/>
</dbReference>
<dbReference type="Pfam" id="PF02861">
    <property type="entry name" value="Clp_N"/>
    <property type="match status" value="1"/>
</dbReference>
<evidence type="ECO:0000259" key="8">
    <source>
        <dbReference type="PROSITE" id="PS51903"/>
    </source>
</evidence>
<name>F4LP75_TREBD</name>
<evidence type="ECO:0000256" key="2">
    <source>
        <dbReference type="ARBA" id="ARBA00022741"/>
    </source>
</evidence>
<evidence type="ECO:0000313" key="10">
    <source>
        <dbReference type="Proteomes" id="UP000006546"/>
    </source>
</evidence>
<dbReference type="Pfam" id="PF10431">
    <property type="entry name" value="ClpB_D2-small"/>
    <property type="match status" value="1"/>
</dbReference>
<dbReference type="FunFam" id="3.40.50.300:FF:000025">
    <property type="entry name" value="ATP-dependent Clp protease subunit"/>
    <property type="match status" value="1"/>
</dbReference>
<feature type="region of interest" description="Disordered" evidence="7">
    <location>
        <begin position="176"/>
        <end position="210"/>
    </location>
</feature>
<proteinExistence type="inferred from homology"/>
<dbReference type="PANTHER" id="PTHR11638">
    <property type="entry name" value="ATP-DEPENDENT CLP PROTEASE"/>
    <property type="match status" value="1"/>
</dbReference>
<dbReference type="OrthoDB" id="9803641at2"/>
<dbReference type="InterPro" id="IPR018368">
    <property type="entry name" value="ClpA/B_CS1"/>
</dbReference>
<keyword evidence="2 6" id="KW-0547">Nucleotide-binding</keyword>
<dbReference type="Gene3D" id="3.40.50.300">
    <property type="entry name" value="P-loop containing nucleotide triphosphate hydrolases"/>
    <property type="match status" value="2"/>
</dbReference>
<dbReference type="GO" id="GO:0005737">
    <property type="term" value="C:cytoplasm"/>
    <property type="evidence" value="ECO:0007669"/>
    <property type="project" value="TreeGrafter"/>
</dbReference>
<dbReference type="PANTHER" id="PTHR11638:SF111">
    <property type="entry name" value="ATP-DEPENDENT CLP PROTEASE ATP-BINDING SUBUNIT CLPA"/>
    <property type="match status" value="1"/>
</dbReference>
<evidence type="ECO:0000256" key="6">
    <source>
        <dbReference type="RuleBase" id="RU004432"/>
    </source>
</evidence>
<dbReference type="NCBIfam" id="TIGR02639">
    <property type="entry name" value="ClpA"/>
    <property type="match status" value="1"/>
</dbReference>
<dbReference type="SUPFAM" id="SSF81923">
    <property type="entry name" value="Double Clp-N motif"/>
    <property type="match status" value="1"/>
</dbReference>
<feature type="compositionally biased region" description="Low complexity" evidence="7">
    <location>
        <begin position="182"/>
        <end position="203"/>
    </location>
</feature>
<reference evidence="10" key="1">
    <citation type="submission" date="2011-04" db="EMBL/GenBank/DDBJ databases">
        <title>The complete genome of Treponema brennaborense DSM 12168.</title>
        <authorList>
            <person name="Lucas S."/>
            <person name="Han J."/>
            <person name="Lapidus A."/>
            <person name="Bruce D."/>
            <person name="Goodwin L."/>
            <person name="Pitluck S."/>
            <person name="Peters L."/>
            <person name="Kyrpides N."/>
            <person name="Mavromatis K."/>
            <person name="Ivanova N."/>
            <person name="Mikhailova N."/>
            <person name="Pagani I."/>
            <person name="Teshima H."/>
            <person name="Detter J.C."/>
            <person name="Tapia R."/>
            <person name="Han C."/>
            <person name="Land M."/>
            <person name="Hauser L."/>
            <person name="Markowitz V."/>
            <person name="Cheng J.-F."/>
            <person name="Hugenholtz P."/>
            <person name="Woyke T."/>
            <person name="Wu D."/>
            <person name="Gronow S."/>
            <person name="Wellnitz S."/>
            <person name="Brambilla E."/>
            <person name="Klenk H.-P."/>
            <person name="Eisen J.A."/>
        </authorList>
    </citation>
    <scope>NUCLEOTIDE SEQUENCE [LARGE SCALE GENOMIC DNA]</scope>
    <source>
        <strain evidence="10">DSM 12168 / CIP 105900 / DD5/3</strain>
    </source>
</reference>
<dbReference type="InterPro" id="IPR028299">
    <property type="entry name" value="ClpA/B_CS2"/>
</dbReference>
<accession>F4LP75</accession>
<dbReference type="Pfam" id="PF17871">
    <property type="entry name" value="AAA_lid_9"/>
    <property type="match status" value="1"/>
</dbReference>
<dbReference type="InterPro" id="IPR001270">
    <property type="entry name" value="ClpA/B"/>
</dbReference>
<dbReference type="InterPro" id="IPR004176">
    <property type="entry name" value="Clp_R_N"/>
</dbReference>
<dbReference type="InterPro" id="IPR003959">
    <property type="entry name" value="ATPase_AAA_core"/>
</dbReference>
<dbReference type="Pfam" id="PF00004">
    <property type="entry name" value="AAA"/>
    <property type="match status" value="1"/>
</dbReference>
<dbReference type="SUPFAM" id="SSF52540">
    <property type="entry name" value="P-loop containing nucleoside triphosphate hydrolases"/>
    <property type="match status" value="2"/>
</dbReference>
<dbReference type="InterPro" id="IPR036628">
    <property type="entry name" value="Clp_N_dom_sf"/>
</dbReference>
<dbReference type="HOGENOM" id="CLU_005070_4_2_12"/>
<dbReference type="Gene3D" id="1.10.1780.10">
    <property type="entry name" value="Clp, N-terminal domain"/>
    <property type="match status" value="1"/>
</dbReference>
<dbReference type="GO" id="GO:0008233">
    <property type="term" value="F:peptidase activity"/>
    <property type="evidence" value="ECO:0007669"/>
    <property type="project" value="UniProtKB-KW"/>
</dbReference>
<dbReference type="CDD" id="cd19499">
    <property type="entry name" value="RecA-like_ClpB_Hsp104-like"/>
    <property type="match status" value="1"/>
</dbReference>
<dbReference type="SMART" id="SM00382">
    <property type="entry name" value="AAA"/>
    <property type="match status" value="2"/>
</dbReference>
<sequence>MKITPQLQKIINSAMEDAGKSGHEFVTPEHLLYASLKFPPVRDLLLVCGGDVDTILTNVNSYLETKVPVAKDHTPIQTVGFQNVIERAVLHCVAAEKQELEITDVIVSMLDEPKNYCSYYLHKGGIDRLRLIEVISYIKYKCDESADLQSCIAAMLEDEQFRDGVTDAFPVRSVGASEKPSADSAKSAAGTSASSAGDGAESAEGGGAGKSARRTALERYAVDLIAEAKNGNLESFIGRDAELERTVQVLCRRSKNNPIHVGDAGVGKTAITHGLAARIAADQVPDALAGYALYSLDMGALIAGTKFRGDFEDRFKRIIDELLKKEKAILFIDEIHTIIGAGASGSGNLDASNLLKPVLTSGKIRCIGSTTFEEYARIFEKDRALARRFQKIDILEPGAADTVKILEGLKPAYEAYHGVSYTAPALAAAVDLSVQYLPDRRLPDKAIDILDEAGAYVRIHRKAANRPRTVSAAAAAGGSGTVSSAAFSAGAAFSHGAAVPRPQRKPRVTVALVEKIVSKMARIPERSVKTDERDVLRNLESVLEREIFGQDEAVSLVVQAVKRSRAGLRDPDKTAANFLFAGPTGVGKTELARALAQSLGMPLLRFDMSEYQEKHTVSRLIGSPPGYVGFEEGGLLTDAVRKEPYAVVLLDEIEKAHADIYNILLQVMDYGQLTDNQGRKADFRNAILIMTSNAGARDIGKPLIGFGGRAADGSAVREAVEKAFTPEFRNRLDAVVPFGHLDRLVAEDIVRKELRKLAARLARKKVSLEVDDACVAFLADRGYSREFGARNVARTVDSLVASALVDAVLFGKLADGGTVRCSVSGGAQTAVGGVQSAGTSGAGNTAAPADVSGAERSVTFTYA</sequence>
<dbReference type="InterPro" id="IPR019489">
    <property type="entry name" value="Clp_ATPase_C"/>
</dbReference>
<protein>
    <submittedName>
        <fullName evidence="9">ATP-dependent Clp protease, ATP-binding subunit clpA</fullName>
    </submittedName>
</protein>
<keyword evidence="4 6" id="KW-0143">Chaperone</keyword>
<dbReference type="Gene3D" id="1.10.8.60">
    <property type="match status" value="2"/>
</dbReference>
<evidence type="ECO:0000256" key="7">
    <source>
        <dbReference type="SAM" id="MobiDB-lite"/>
    </source>
</evidence>
<dbReference type="PROSITE" id="PS00870">
    <property type="entry name" value="CLPAB_1"/>
    <property type="match status" value="1"/>
</dbReference>
<dbReference type="eggNOG" id="COG0542">
    <property type="taxonomic scope" value="Bacteria"/>
</dbReference>
<keyword evidence="3 6" id="KW-0067">ATP-binding</keyword>
<keyword evidence="1 5" id="KW-0677">Repeat</keyword>
<evidence type="ECO:0000256" key="4">
    <source>
        <dbReference type="ARBA" id="ARBA00023186"/>
    </source>
</evidence>
<dbReference type="EMBL" id="CP002696">
    <property type="protein sequence ID" value="AEE15951.1"/>
    <property type="molecule type" value="Genomic_DNA"/>
</dbReference>
<evidence type="ECO:0000313" key="9">
    <source>
        <dbReference type="EMBL" id="AEE15951.1"/>
    </source>
</evidence>
<dbReference type="Proteomes" id="UP000006546">
    <property type="component" value="Chromosome"/>
</dbReference>
<dbReference type="GO" id="GO:0034605">
    <property type="term" value="P:cellular response to heat"/>
    <property type="evidence" value="ECO:0007669"/>
    <property type="project" value="TreeGrafter"/>
</dbReference>
<dbReference type="PROSITE" id="PS51903">
    <property type="entry name" value="CLP_R"/>
    <property type="match status" value="1"/>
</dbReference>
<keyword evidence="9" id="KW-0645">Protease</keyword>
<keyword evidence="9" id="KW-0378">Hydrolase</keyword>
<keyword evidence="10" id="KW-1185">Reference proteome</keyword>
<dbReference type="InterPro" id="IPR050130">
    <property type="entry name" value="ClpA_ClpB"/>
</dbReference>
<dbReference type="PROSITE" id="PS00871">
    <property type="entry name" value="CLPAB_2"/>
    <property type="match status" value="1"/>
</dbReference>
<dbReference type="GO" id="GO:0016887">
    <property type="term" value="F:ATP hydrolysis activity"/>
    <property type="evidence" value="ECO:0007669"/>
    <property type="project" value="InterPro"/>
</dbReference>
<evidence type="ECO:0000256" key="3">
    <source>
        <dbReference type="ARBA" id="ARBA00022840"/>
    </source>
</evidence>
<dbReference type="CDD" id="cd00009">
    <property type="entry name" value="AAA"/>
    <property type="match status" value="1"/>
</dbReference>
<organism evidence="9 10">
    <name type="scientific">Treponema brennaborense (strain DSM 12168 / CIP 105900 / DD5/3)</name>
    <dbReference type="NCBI Taxonomy" id="906968"/>
    <lineage>
        <taxon>Bacteria</taxon>
        <taxon>Pseudomonadati</taxon>
        <taxon>Spirochaetota</taxon>
        <taxon>Spirochaetia</taxon>
        <taxon>Spirochaetales</taxon>
        <taxon>Treponemataceae</taxon>
        <taxon>Treponema</taxon>
    </lineage>
</organism>
<dbReference type="GO" id="GO:0006508">
    <property type="term" value="P:proteolysis"/>
    <property type="evidence" value="ECO:0007669"/>
    <property type="project" value="UniProtKB-KW"/>
</dbReference>
<dbReference type="InterPro" id="IPR041546">
    <property type="entry name" value="ClpA/ClpB_AAA_lid"/>
</dbReference>
<dbReference type="AlphaFoldDB" id="F4LP75"/>
<dbReference type="KEGG" id="tbe:Trebr_0508"/>